<dbReference type="PANTHER" id="PTHR38035">
    <property type="entry name" value="UPF0070 PROTEIN YFGM"/>
    <property type="match status" value="1"/>
</dbReference>
<dbReference type="GO" id="GO:0005886">
    <property type="term" value="C:plasma membrane"/>
    <property type="evidence" value="ECO:0007669"/>
    <property type="project" value="UniProtKB-SubCell"/>
</dbReference>
<comment type="similarity">
    <text evidence="7">Belongs to the YfgM family.</text>
</comment>
<reference evidence="12" key="1">
    <citation type="journal article" date="2017" name="Proc. Natl. Acad. Sci. U.S.A.">
        <title>Simulation of Deepwater Horizon oil plume reveals substrate specialization within a complex community of hydrocarbon degraders.</title>
        <authorList>
            <person name="Hu P."/>
            <person name="Dubinsky E.A."/>
            <person name="Probst A.J."/>
            <person name="Wang J."/>
            <person name="Sieber C.M.K."/>
            <person name="Tom L.M."/>
            <person name="Gardinali P."/>
            <person name="Banfield J.F."/>
            <person name="Atlas R.M."/>
            <person name="Andersen G.L."/>
        </authorList>
    </citation>
    <scope>NUCLEOTIDE SEQUENCE [LARGE SCALE GENOMIC DNA]</scope>
</reference>
<dbReference type="Pfam" id="PF09976">
    <property type="entry name" value="TPR_21"/>
    <property type="match status" value="1"/>
</dbReference>
<evidence type="ECO:0000313" key="11">
    <source>
        <dbReference type="EMBL" id="OUR80904.1"/>
    </source>
</evidence>
<name>A0A1Y5EIG9_COLPS</name>
<evidence type="ECO:0000256" key="3">
    <source>
        <dbReference type="ARBA" id="ARBA00022692"/>
    </source>
</evidence>
<organism evidence="11 12">
    <name type="scientific">Colwellia psychrerythraea</name>
    <name type="common">Vibrio psychroerythus</name>
    <dbReference type="NCBI Taxonomy" id="28229"/>
    <lineage>
        <taxon>Bacteria</taxon>
        <taxon>Pseudomonadati</taxon>
        <taxon>Pseudomonadota</taxon>
        <taxon>Gammaproteobacteria</taxon>
        <taxon>Alteromonadales</taxon>
        <taxon>Colwelliaceae</taxon>
        <taxon>Colwellia</taxon>
    </lineage>
</organism>
<dbReference type="Gene3D" id="1.25.40.10">
    <property type="entry name" value="Tetratricopeptide repeat domain"/>
    <property type="match status" value="1"/>
</dbReference>
<evidence type="ECO:0000313" key="12">
    <source>
        <dbReference type="Proteomes" id="UP000243053"/>
    </source>
</evidence>
<evidence type="ECO:0000256" key="5">
    <source>
        <dbReference type="ARBA" id="ARBA00023136"/>
    </source>
</evidence>
<dbReference type="InterPro" id="IPR026039">
    <property type="entry name" value="YfgM"/>
</dbReference>
<keyword evidence="6" id="KW-0143">Chaperone</keyword>
<evidence type="ECO:0000256" key="9">
    <source>
        <dbReference type="SAM" id="Phobius"/>
    </source>
</evidence>
<sequence length="223" mass="24126">MEIYQTEEQQVEAIKSYWQQNGNTIIAGIALGFAGFIGFNLYQDNQFEQEVAVSDSYQTLIEQSSKDAEAFTANGEKFISENGNNSYVSLTALALAKESATHKDWKQVQKQLTTAIESAPTDGIKAIASLRLARVQVQLEQYSDALATLNSNLPESFTAAIEEIKGDAYLQQGKNDLARNAYQAAIAADGIATSPSLQIKLDDLAQVTTLPVADVVAAEPAVK</sequence>
<dbReference type="EMBL" id="MAAF01000056">
    <property type="protein sequence ID" value="OUR80904.1"/>
    <property type="molecule type" value="Genomic_DNA"/>
</dbReference>
<dbReference type="AlphaFoldDB" id="A0A1Y5EIG9"/>
<dbReference type="InterPro" id="IPR011990">
    <property type="entry name" value="TPR-like_helical_dom_sf"/>
</dbReference>
<accession>A0A1Y5EIG9</accession>
<gene>
    <name evidence="11" type="ORF">A9Q75_09570</name>
</gene>
<evidence type="ECO:0000259" key="10">
    <source>
        <dbReference type="Pfam" id="PF09976"/>
    </source>
</evidence>
<evidence type="ECO:0000256" key="7">
    <source>
        <dbReference type="ARBA" id="ARBA00024197"/>
    </source>
</evidence>
<dbReference type="GO" id="GO:0044877">
    <property type="term" value="F:protein-containing complex binding"/>
    <property type="evidence" value="ECO:0007669"/>
    <property type="project" value="InterPro"/>
</dbReference>
<protein>
    <recommendedName>
        <fullName evidence="8">Ancillary SecYEG translocon subunit</fullName>
    </recommendedName>
</protein>
<keyword evidence="2" id="KW-1003">Cell membrane</keyword>
<dbReference type="PANTHER" id="PTHR38035:SF1">
    <property type="entry name" value="ANCILLARY SECYEG TRANSLOCON SUBUNIT"/>
    <property type="match status" value="1"/>
</dbReference>
<feature type="domain" description="Ancillary SecYEG translocon subunit/Cell division coordinator CpoB TPR" evidence="10">
    <location>
        <begin position="15"/>
        <end position="206"/>
    </location>
</feature>
<keyword evidence="4 9" id="KW-1133">Transmembrane helix</keyword>
<proteinExistence type="inferred from homology"/>
<comment type="caution">
    <text evidence="11">The sequence shown here is derived from an EMBL/GenBank/DDBJ whole genome shotgun (WGS) entry which is preliminary data.</text>
</comment>
<evidence type="ECO:0000256" key="6">
    <source>
        <dbReference type="ARBA" id="ARBA00023186"/>
    </source>
</evidence>
<keyword evidence="3 9" id="KW-0812">Transmembrane</keyword>
<dbReference type="Proteomes" id="UP000243053">
    <property type="component" value="Unassembled WGS sequence"/>
</dbReference>
<evidence type="ECO:0000256" key="2">
    <source>
        <dbReference type="ARBA" id="ARBA00022475"/>
    </source>
</evidence>
<evidence type="ECO:0000256" key="4">
    <source>
        <dbReference type="ARBA" id="ARBA00022989"/>
    </source>
</evidence>
<keyword evidence="5 9" id="KW-0472">Membrane</keyword>
<evidence type="ECO:0000256" key="8">
    <source>
        <dbReference type="ARBA" id="ARBA00024235"/>
    </source>
</evidence>
<comment type="subcellular location">
    <subcellularLocation>
        <location evidence="1">Cell membrane</location>
        <topology evidence="1">Single-pass type II membrane protein</topology>
    </subcellularLocation>
</comment>
<dbReference type="PIRSF" id="PIRSF006170">
    <property type="entry name" value="YfgM"/>
    <property type="match status" value="1"/>
</dbReference>
<feature type="transmembrane region" description="Helical" evidence="9">
    <location>
        <begin position="25"/>
        <end position="42"/>
    </location>
</feature>
<dbReference type="SUPFAM" id="SSF48452">
    <property type="entry name" value="TPR-like"/>
    <property type="match status" value="1"/>
</dbReference>
<dbReference type="InterPro" id="IPR018704">
    <property type="entry name" value="SecYEG/CpoB_TPR"/>
</dbReference>
<evidence type="ECO:0000256" key="1">
    <source>
        <dbReference type="ARBA" id="ARBA00004401"/>
    </source>
</evidence>